<dbReference type="GO" id="GO:0030424">
    <property type="term" value="C:axon"/>
    <property type="evidence" value="ECO:0007669"/>
    <property type="project" value="TreeGrafter"/>
</dbReference>
<dbReference type="GeneID" id="106160738"/>
<dbReference type="GO" id="GO:0043025">
    <property type="term" value="C:neuronal cell body"/>
    <property type="evidence" value="ECO:0007669"/>
    <property type="project" value="TreeGrafter"/>
</dbReference>
<dbReference type="Gene3D" id="2.60.40.10">
    <property type="entry name" value="Immunoglobulins"/>
    <property type="match status" value="3"/>
</dbReference>
<feature type="domain" description="Ig-like" evidence="4">
    <location>
        <begin position="42"/>
        <end position="129"/>
    </location>
</feature>
<evidence type="ECO:0000313" key="6">
    <source>
        <dbReference type="RefSeq" id="XP_013392861.1"/>
    </source>
</evidence>
<dbReference type="InterPro" id="IPR007110">
    <property type="entry name" value="Ig-like_dom"/>
</dbReference>
<evidence type="ECO:0000256" key="2">
    <source>
        <dbReference type="ARBA" id="ARBA00023157"/>
    </source>
</evidence>
<protein>
    <submittedName>
        <fullName evidence="6">Basigin isoform X1</fullName>
    </submittedName>
</protein>
<dbReference type="PANTHER" id="PTHR45080">
    <property type="entry name" value="CONTACTIN 5"/>
    <property type="match status" value="1"/>
</dbReference>
<dbReference type="GO" id="GO:0005886">
    <property type="term" value="C:plasma membrane"/>
    <property type="evidence" value="ECO:0007669"/>
    <property type="project" value="TreeGrafter"/>
</dbReference>
<evidence type="ECO:0000256" key="3">
    <source>
        <dbReference type="SAM" id="Phobius"/>
    </source>
</evidence>
<keyword evidence="3" id="KW-1133">Transmembrane helix</keyword>
<dbReference type="GO" id="GO:0050808">
    <property type="term" value="P:synapse organization"/>
    <property type="evidence" value="ECO:0007669"/>
    <property type="project" value="TreeGrafter"/>
</dbReference>
<dbReference type="CDD" id="cd00096">
    <property type="entry name" value="Ig"/>
    <property type="match status" value="2"/>
</dbReference>
<dbReference type="KEGG" id="lak:106160738"/>
<dbReference type="OrthoDB" id="9448246at2759"/>
<feature type="transmembrane region" description="Helical" evidence="3">
    <location>
        <begin position="7"/>
        <end position="25"/>
    </location>
</feature>
<proteinExistence type="predicted"/>
<dbReference type="InterPro" id="IPR050958">
    <property type="entry name" value="Cell_Adh-Cytoskel_Orgn"/>
</dbReference>
<name>A0A1S3I4V2_LINAN</name>
<dbReference type="OMA" id="RNDVHQN"/>
<evidence type="ECO:0000313" key="5">
    <source>
        <dbReference type="Proteomes" id="UP000085678"/>
    </source>
</evidence>
<dbReference type="InterPro" id="IPR003598">
    <property type="entry name" value="Ig_sub2"/>
</dbReference>
<accession>A0A1S3I4V2</accession>
<dbReference type="Pfam" id="PF07679">
    <property type="entry name" value="I-set"/>
    <property type="match status" value="2"/>
</dbReference>
<dbReference type="GO" id="GO:0007156">
    <property type="term" value="P:homophilic cell adhesion via plasma membrane adhesion molecules"/>
    <property type="evidence" value="ECO:0007669"/>
    <property type="project" value="TreeGrafter"/>
</dbReference>
<dbReference type="InterPro" id="IPR013151">
    <property type="entry name" value="Immunoglobulin_dom"/>
</dbReference>
<dbReference type="InterPro" id="IPR036179">
    <property type="entry name" value="Ig-like_dom_sf"/>
</dbReference>
<dbReference type="AlphaFoldDB" id="A0A1S3I4V2"/>
<feature type="domain" description="Ig-like" evidence="4">
    <location>
        <begin position="233"/>
        <end position="323"/>
    </location>
</feature>
<reference evidence="6" key="1">
    <citation type="submission" date="2025-08" db="UniProtKB">
        <authorList>
            <consortium name="RefSeq"/>
        </authorList>
    </citation>
    <scope>IDENTIFICATION</scope>
    <source>
        <tissue evidence="6">Gonads</tissue>
    </source>
</reference>
<dbReference type="Proteomes" id="UP000085678">
    <property type="component" value="Unplaced"/>
</dbReference>
<feature type="domain" description="Ig-like" evidence="4">
    <location>
        <begin position="137"/>
        <end position="228"/>
    </location>
</feature>
<dbReference type="SMART" id="SM00408">
    <property type="entry name" value="IGc2"/>
    <property type="match status" value="3"/>
</dbReference>
<dbReference type="GO" id="GO:0008046">
    <property type="term" value="F:axon guidance receptor activity"/>
    <property type="evidence" value="ECO:0007669"/>
    <property type="project" value="TreeGrafter"/>
</dbReference>
<keyword evidence="3" id="KW-0812">Transmembrane</keyword>
<dbReference type="SMART" id="SM00409">
    <property type="entry name" value="IG"/>
    <property type="match status" value="3"/>
</dbReference>
<dbReference type="Pfam" id="PF00047">
    <property type="entry name" value="ig"/>
    <property type="match status" value="1"/>
</dbReference>
<sequence length="387" mass="43492">MQSELRIRYVYSVGTGIWLLFTFIIESTQESVSALRVRSLVPEAGKRYVLAGTSIVLSCVSGQSHNSPLQWSFNGETLKSDHDMLSITSTQTTTGLTTSELYWECVTEEQGGLYTCQDRAGNSQTLNITVISLIPSPGYLSLTKERLEPITIGCRVSSKLTPYQYKPIKWYFKDQPIKASHGWHQGKYHTFDQNNTLVIKYAEEADAGDYTCTLRLNEVNETLRQTVSVYVLPLVESFESEEIRVTEGDGMTLQCRIRGDGIQHVKWLKGNSSLTVDGRVELGAFRSYQNASLHVKTVAMNDSGSYFCYVENRYGASSTRSINVVVLDWYAAVWVFLGIVAEVFLLAIIANIYDRYLTRELKKNEREQEKLVLGKSLANTEQGSAKA</sequence>
<organism evidence="5 6">
    <name type="scientific">Lingula anatina</name>
    <name type="common">Brachiopod</name>
    <name type="synonym">Lingula unguis</name>
    <dbReference type="NCBI Taxonomy" id="7574"/>
    <lineage>
        <taxon>Eukaryota</taxon>
        <taxon>Metazoa</taxon>
        <taxon>Spiralia</taxon>
        <taxon>Lophotrochozoa</taxon>
        <taxon>Brachiopoda</taxon>
        <taxon>Linguliformea</taxon>
        <taxon>Lingulata</taxon>
        <taxon>Lingulida</taxon>
        <taxon>Linguloidea</taxon>
        <taxon>Lingulidae</taxon>
        <taxon>Lingula</taxon>
    </lineage>
</organism>
<dbReference type="PANTHER" id="PTHR45080:SF8">
    <property type="entry name" value="IG-LIKE DOMAIN-CONTAINING PROTEIN"/>
    <property type="match status" value="1"/>
</dbReference>
<keyword evidence="3" id="KW-0472">Membrane</keyword>
<evidence type="ECO:0000256" key="1">
    <source>
        <dbReference type="ARBA" id="ARBA00022729"/>
    </source>
</evidence>
<dbReference type="SUPFAM" id="SSF48726">
    <property type="entry name" value="Immunoglobulin"/>
    <property type="match status" value="3"/>
</dbReference>
<gene>
    <name evidence="6" type="primary">LOC106160738</name>
</gene>
<dbReference type="RefSeq" id="XP_013392861.1">
    <property type="nucleotide sequence ID" value="XM_013537407.2"/>
</dbReference>
<dbReference type="InterPro" id="IPR013783">
    <property type="entry name" value="Ig-like_fold"/>
</dbReference>
<dbReference type="InParanoid" id="A0A1S3I4V2"/>
<dbReference type="PROSITE" id="PS50835">
    <property type="entry name" value="IG_LIKE"/>
    <property type="match status" value="3"/>
</dbReference>
<keyword evidence="1" id="KW-0732">Signal</keyword>
<keyword evidence="2" id="KW-1015">Disulfide bond</keyword>
<dbReference type="InterPro" id="IPR003599">
    <property type="entry name" value="Ig_sub"/>
</dbReference>
<dbReference type="InterPro" id="IPR013098">
    <property type="entry name" value="Ig_I-set"/>
</dbReference>
<keyword evidence="5" id="KW-1185">Reference proteome</keyword>
<evidence type="ECO:0000259" key="4">
    <source>
        <dbReference type="PROSITE" id="PS50835"/>
    </source>
</evidence>
<feature type="transmembrane region" description="Helical" evidence="3">
    <location>
        <begin position="329"/>
        <end position="353"/>
    </location>
</feature>